<proteinExistence type="predicted"/>
<dbReference type="Proteomes" id="UP000054466">
    <property type="component" value="Unassembled WGS sequence"/>
</dbReference>
<gene>
    <name evidence="3" type="ORF">PV07_04878</name>
</gene>
<feature type="region of interest" description="Disordered" evidence="1">
    <location>
        <begin position="94"/>
        <end position="147"/>
    </location>
</feature>
<dbReference type="GeneID" id="27344072"/>
<dbReference type="Pfam" id="PF17921">
    <property type="entry name" value="Integrase_H2C2"/>
    <property type="match status" value="1"/>
</dbReference>
<reference evidence="3 4" key="1">
    <citation type="submission" date="2015-01" db="EMBL/GenBank/DDBJ databases">
        <title>The Genome Sequence of Cladophialophora immunda CBS83496.</title>
        <authorList>
            <consortium name="The Broad Institute Genomics Platform"/>
            <person name="Cuomo C."/>
            <person name="de Hoog S."/>
            <person name="Gorbushina A."/>
            <person name="Stielow B."/>
            <person name="Teixiera M."/>
            <person name="Abouelleil A."/>
            <person name="Chapman S.B."/>
            <person name="Priest M."/>
            <person name="Young S.K."/>
            <person name="Wortman J."/>
            <person name="Nusbaum C."/>
            <person name="Birren B."/>
        </authorList>
    </citation>
    <scope>NUCLEOTIDE SEQUENCE [LARGE SCALE GENOMIC DNA]</scope>
    <source>
        <strain evidence="3 4">CBS 83496</strain>
    </source>
</reference>
<dbReference type="RefSeq" id="XP_016249245.1">
    <property type="nucleotide sequence ID" value="XM_016391726.1"/>
</dbReference>
<feature type="compositionally biased region" description="Low complexity" evidence="1">
    <location>
        <begin position="98"/>
        <end position="108"/>
    </location>
</feature>
<protein>
    <recommendedName>
        <fullName evidence="2">Integrase zinc-binding domain-containing protein</fullName>
    </recommendedName>
</protein>
<dbReference type="OrthoDB" id="2499658at2759"/>
<accession>A0A0D2CZT1</accession>
<sequence>MTDYAPRSSQDYNTFFQSPHLAMSHYPNGTGLSYLYSNGQVPYQTVHTPCSAYSPTYAPSPGTSAAPLYLPPTSGPQLHYSFVGPRVPTLPSQSRAFPPSSYYAPSSANRTTSHHQRLAPPRDYPSMDGTECQDSPNEDTMLSEPVLPPLEGYPDVHDFDELMKRYVQDLSPKKQDKALIHARRAANIKHVLIDKKTTAIESAQFRFWVKKMFTLQPNDSKIPEHLRKICHEGKPVAVREKLFKILTKAHKQCQHGGRDKTSAQVRKVYSWVPKELISRFVKLCPTCQVRRGASRNSPPDSVKSPETNAEAHSPDALTIAGSRKGSTATRQGNVNPCLPLQTAGFKTSSAFQHQNRWMTPLQPHSETNHVSPALKHGPLDHGDSYNTGPPLSLNGTHATPPGLNFPSVNNFGTVTANSPAYNSSSLSQSVHGNVPTEQAYGIKIERFA</sequence>
<keyword evidence="4" id="KW-1185">Reference proteome</keyword>
<feature type="domain" description="Integrase zinc-binding" evidence="2">
    <location>
        <begin position="243"/>
        <end position="291"/>
    </location>
</feature>
<evidence type="ECO:0000259" key="2">
    <source>
        <dbReference type="Pfam" id="PF17921"/>
    </source>
</evidence>
<feature type="compositionally biased region" description="Polar residues" evidence="1">
    <location>
        <begin position="294"/>
        <end position="307"/>
    </location>
</feature>
<dbReference type="AlphaFoldDB" id="A0A0D2CZT1"/>
<evidence type="ECO:0000313" key="4">
    <source>
        <dbReference type="Proteomes" id="UP000054466"/>
    </source>
</evidence>
<dbReference type="VEuPathDB" id="FungiDB:PV07_04878"/>
<organism evidence="3 4">
    <name type="scientific">Cladophialophora immunda</name>
    <dbReference type="NCBI Taxonomy" id="569365"/>
    <lineage>
        <taxon>Eukaryota</taxon>
        <taxon>Fungi</taxon>
        <taxon>Dikarya</taxon>
        <taxon>Ascomycota</taxon>
        <taxon>Pezizomycotina</taxon>
        <taxon>Eurotiomycetes</taxon>
        <taxon>Chaetothyriomycetidae</taxon>
        <taxon>Chaetothyriales</taxon>
        <taxon>Herpotrichiellaceae</taxon>
        <taxon>Cladophialophora</taxon>
    </lineage>
</organism>
<dbReference type="Gene3D" id="1.10.340.70">
    <property type="match status" value="1"/>
</dbReference>
<dbReference type="EMBL" id="KN847042">
    <property type="protein sequence ID" value="KIW29029.1"/>
    <property type="molecule type" value="Genomic_DNA"/>
</dbReference>
<evidence type="ECO:0000256" key="1">
    <source>
        <dbReference type="SAM" id="MobiDB-lite"/>
    </source>
</evidence>
<evidence type="ECO:0000313" key="3">
    <source>
        <dbReference type="EMBL" id="KIW29029.1"/>
    </source>
</evidence>
<feature type="region of interest" description="Disordered" evidence="1">
    <location>
        <begin position="290"/>
        <end position="317"/>
    </location>
</feature>
<dbReference type="HOGENOM" id="CLU_033077_0_0_1"/>
<name>A0A0D2CZT1_9EURO</name>
<dbReference type="InterPro" id="IPR041588">
    <property type="entry name" value="Integrase_H2C2"/>
</dbReference>